<feature type="binding site" evidence="6">
    <location>
        <position position="352"/>
    </location>
    <ligand>
        <name>Zn(2+)</name>
        <dbReference type="ChEBI" id="CHEBI:29105"/>
    </ligand>
</feature>
<organism evidence="9 11">
    <name type="scientific">Candidatus Iainarchaeum sp</name>
    <dbReference type="NCBI Taxonomy" id="3101447"/>
    <lineage>
        <taxon>Archaea</taxon>
        <taxon>Candidatus Iainarchaeota</taxon>
        <taxon>Candidatus Iainarchaeia</taxon>
        <taxon>Candidatus Iainarchaeales</taxon>
        <taxon>Candidatus Iainarchaeaceae</taxon>
        <taxon>Candidatus Iainarchaeum</taxon>
    </lineage>
</organism>
<name>A0A7J4IYZ6_9ARCH</name>
<sequence>MIKRVYLENWRSHAKSEFEFGKGTNVLIGKMGSGKSSVMNAISFALYGTFPELNARALKLEEIIMAKPTIQSESIIKVGFDYNGKNYSVERIVKRHGSNQAKLFEEDRLIAGPQPTDVTRKIEELTEIPYELFSRGVYSEQNQIDFFLKLNASQRKEKFDDLLQLNRYERVRSNAISVLNRLKRDVLERKKWVEEQRKSFDSKQLEETEKKRKEKEEKIGELKKSLEQKKSKLLEVSKAVEEMEKKEKEFKFFKELIVKTETKIEETQKSLEEIRAKTMGKSLEEIEANSKELKIKVAEKEKQAKELKENEKLLQKELNHLLQSKGLLEQKAFELKESSVGLAEAKAECPVCRRKLEEHTKKELIDENNAERQKIIQEMKTVERKEKQAVEKISENEENIRLKEEAIEKLKEHGLELRELLEKAKNAGKKQQEAIALKEEKEKLEKQLSGLEFDEEKLQKKRNLATELKESASSVRKEISLDEEFIAELSQHIKAVKQQLEKIRELEETTKEIEGTNEKFSLFINALRAAQTELRTTLIDAVNDAMEDIWPRIYPYNDYVSARVHINEAGNYEIEVKEMDGKWVNTEGILSGGERSAAAITVRIAVSLVLTQNLGWLILDEPTHNLDSSTVSGLSKMMKEHLPELVEQIFIITHDREMTNAASSTLYILEREKDENGVTVPVSQGIE</sequence>
<reference evidence="9" key="1">
    <citation type="journal article" date="2020" name="bioRxiv">
        <title>A rank-normalized archaeal taxonomy based on genome phylogeny resolves widespread incomplete and uneven classifications.</title>
        <authorList>
            <person name="Rinke C."/>
            <person name="Chuvochina M."/>
            <person name="Mussig A.J."/>
            <person name="Chaumeil P.-A."/>
            <person name="Waite D.W."/>
            <person name="Whitman W.B."/>
            <person name="Parks D.H."/>
            <person name="Hugenholtz P."/>
        </authorList>
    </citation>
    <scope>NUCLEOTIDE SEQUENCE</scope>
    <source>
        <strain evidence="9">UBA10011</strain>
    </source>
</reference>
<keyword evidence="1 6" id="KW-0479">Metal-binding</keyword>
<dbReference type="AlphaFoldDB" id="A0A7J4IYZ6"/>
<dbReference type="GO" id="GO:0005524">
    <property type="term" value="F:ATP binding"/>
    <property type="evidence" value="ECO:0007669"/>
    <property type="project" value="UniProtKB-KW"/>
</dbReference>
<evidence type="ECO:0000256" key="6">
    <source>
        <dbReference type="PROSITE-ProRule" id="PRU00471"/>
    </source>
</evidence>
<gene>
    <name evidence="9" type="ORF">HA237_02375</name>
    <name evidence="10" type="ORF">J4224_02765</name>
</gene>
<keyword evidence="2" id="KW-0547">Nucleotide-binding</keyword>
<dbReference type="GO" id="GO:0046872">
    <property type="term" value="F:metal ion binding"/>
    <property type="evidence" value="ECO:0007669"/>
    <property type="project" value="UniProtKB-UniRule"/>
</dbReference>
<dbReference type="Proteomes" id="UP000577419">
    <property type="component" value="Unassembled WGS sequence"/>
</dbReference>
<dbReference type="EMBL" id="JAGVWF010000037">
    <property type="protein sequence ID" value="MBS3059324.1"/>
    <property type="molecule type" value="Genomic_DNA"/>
</dbReference>
<dbReference type="InterPro" id="IPR003395">
    <property type="entry name" value="RecF/RecN/SMC_N"/>
</dbReference>
<evidence type="ECO:0000256" key="4">
    <source>
        <dbReference type="ARBA" id="ARBA00022840"/>
    </source>
</evidence>
<evidence type="ECO:0000259" key="8">
    <source>
        <dbReference type="PROSITE" id="PS51131"/>
    </source>
</evidence>
<proteinExistence type="predicted"/>
<dbReference type="EMBL" id="DUFG01000013">
    <property type="protein sequence ID" value="HIH08196.1"/>
    <property type="molecule type" value="Genomic_DNA"/>
</dbReference>
<dbReference type="Pfam" id="PF04423">
    <property type="entry name" value="Rad50_zn_hook"/>
    <property type="match status" value="1"/>
</dbReference>
<evidence type="ECO:0000313" key="11">
    <source>
        <dbReference type="Proteomes" id="UP000577419"/>
    </source>
</evidence>
<evidence type="ECO:0000313" key="9">
    <source>
        <dbReference type="EMBL" id="HIH08196.1"/>
    </source>
</evidence>
<dbReference type="PROSITE" id="PS51131">
    <property type="entry name" value="ZN_HOOK"/>
    <property type="match status" value="1"/>
</dbReference>
<feature type="coiled-coil region" evidence="7">
    <location>
        <begin position="165"/>
        <end position="324"/>
    </location>
</feature>
<keyword evidence="5 7" id="KW-0175">Coiled coil</keyword>
<reference evidence="10" key="2">
    <citation type="submission" date="2021-03" db="EMBL/GenBank/DDBJ databases">
        <authorList>
            <person name="Jaffe A."/>
        </authorList>
    </citation>
    <scope>NUCLEOTIDE SEQUENCE</scope>
    <source>
        <strain evidence="10">RIFCSPHIGHO2_01_FULL_GW2011_AR10_43_9</strain>
    </source>
</reference>
<dbReference type="InterPro" id="IPR013134">
    <property type="entry name" value="Zn_hook_RAD50"/>
</dbReference>
<evidence type="ECO:0000313" key="10">
    <source>
        <dbReference type="EMBL" id="MBS3059324.1"/>
    </source>
</evidence>
<dbReference type="Gene3D" id="3.40.50.300">
    <property type="entry name" value="P-loop containing nucleotide triphosphate hydrolases"/>
    <property type="match status" value="2"/>
</dbReference>
<evidence type="ECO:0000256" key="3">
    <source>
        <dbReference type="ARBA" id="ARBA00022833"/>
    </source>
</evidence>
<evidence type="ECO:0000256" key="5">
    <source>
        <dbReference type="ARBA" id="ARBA00023054"/>
    </source>
</evidence>
<dbReference type="Pfam" id="PF02463">
    <property type="entry name" value="SMC_N"/>
    <property type="match status" value="1"/>
</dbReference>
<feature type="binding site" evidence="6">
    <location>
        <position position="349"/>
    </location>
    <ligand>
        <name>Zn(2+)</name>
        <dbReference type="ChEBI" id="CHEBI:29105"/>
    </ligand>
</feature>
<evidence type="ECO:0000256" key="7">
    <source>
        <dbReference type="SAM" id="Coils"/>
    </source>
</evidence>
<dbReference type="Gene3D" id="1.10.287.510">
    <property type="entry name" value="Helix hairpin bin"/>
    <property type="match status" value="1"/>
</dbReference>
<dbReference type="InterPro" id="IPR027417">
    <property type="entry name" value="P-loop_NTPase"/>
</dbReference>
<dbReference type="SUPFAM" id="SSF52540">
    <property type="entry name" value="P-loop containing nucleoside triphosphate hydrolases"/>
    <property type="match status" value="2"/>
</dbReference>
<protein>
    <submittedName>
        <fullName evidence="9">AAA family ATPase</fullName>
    </submittedName>
</protein>
<accession>A0A7J4IYZ6</accession>
<reference evidence="10" key="3">
    <citation type="submission" date="2021-05" db="EMBL/GenBank/DDBJ databases">
        <title>Protein family content uncovers lineage relationships and bacterial pathway maintenance mechanisms in DPANN archaea.</title>
        <authorList>
            <person name="Castelle C.J."/>
            <person name="Meheust R."/>
            <person name="Jaffe A.L."/>
            <person name="Seitz K."/>
            <person name="Gong X."/>
            <person name="Baker B.J."/>
            <person name="Banfield J.F."/>
        </authorList>
    </citation>
    <scope>NUCLEOTIDE SEQUENCE</scope>
    <source>
        <strain evidence="10">RIFCSPHIGHO2_01_FULL_GW2011_AR10_43_9</strain>
    </source>
</reference>
<keyword evidence="3 6" id="KW-0862">Zinc</keyword>
<feature type="domain" description="Zinc-hook" evidence="8">
    <location>
        <begin position="304"/>
        <end position="401"/>
    </location>
</feature>
<keyword evidence="4" id="KW-0067">ATP-binding</keyword>
<comment type="caution">
    <text evidence="9">The sequence shown here is derived from an EMBL/GenBank/DDBJ whole genome shotgun (WGS) entry which is preliminary data.</text>
</comment>
<dbReference type="PANTHER" id="PTHR32114:SF2">
    <property type="entry name" value="ABC TRANSPORTER ABCH.3"/>
    <property type="match status" value="1"/>
</dbReference>
<evidence type="ECO:0000256" key="1">
    <source>
        <dbReference type="ARBA" id="ARBA00022723"/>
    </source>
</evidence>
<feature type="coiled-coil region" evidence="7">
    <location>
        <begin position="365"/>
        <end position="516"/>
    </location>
</feature>
<dbReference type="Proteomes" id="UP000683213">
    <property type="component" value="Unassembled WGS sequence"/>
</dbReference>
<dbReference type="PANTHER" id="PTHR32114">
    <property type="entry name" value="ABC TRANSPORTER ABCH.3"/>
    <property type="match status" value="1"/>
</dbReference>
<evidence type="ECO:0000256" key="2">
    <source>
        <dbReference type="ARBA" id="ARBA00022741"/>
    </source>
</evidence>